<comment type="caution">
    <text evidence="1">The sequence shown here is derived from an EMBL/GenBank/DDBJ whole genome shotgun (WGS) entry which is preliminary data.</text>
</comment>
<sequence length="167" mass="17405">MATVVANVLVGVATLYYHTTPGTASGSVTTEFGYTKDGVTIEYNAEITDIEVEEETFPINRVITKEQLTVTCNLSENLLANLERAMAGALTGGAGVVDLGGGAQQTMALRIAGTGPGGTTRTIYIPYAHPIGVVGMAYKKGEETIIPVSFRAYQGVSGADVVQITDA</sequence>
<evidence type="ECO:0000313" key="1">
    <source>
        <dbReference type="EMBL" id="KKM15256.1"/>
    </source>
</evidence>
<dbReference type="AlphaFoldDB" id="A0A0F9HIN2"/>
<protein>
    <submittedName>
        <fullName evidence="1">Uncharacterized protein</fullName>
    </submittedName>
</protein>
<name>A0A0F9HIN2_9ZZZZ</name>
<proteinExistence type="predicted"/>
<organism evidence="1">
    <name type="scientific">marine sediment metagenome</name>
    <dbReference type="NCBI Taxonomy" id="412755"/>
    <lineage>
        <taxon>unclassified sequences</taxon>
        <taxon>metagenomes</taxon>
        <taxon>ecological metagenomes</taxon>
    </lineage>
</organism>
<reference evidence="1" key="1">
    <citation type="journal article" date="2015" name="Nature">
        <title>Complex archaea that bridge the gap between prokaryotes and eukaryotes.</title>
        <authorList>
            <person name="Spang A."/>
            <person name="Saw J.H."/>
            <person name="Jorgensen S.L."/>
            <person name="Zaremba-Niedzwiedzka K."/>
            <person name="Martijn J."/>
            <person name="Lind A.E."/>
            <person name="van Eijk R."/>
            <person name="Schleper C."/>
            <person name="Guy L."/>
            <person name="Ettema T.J."/>
        </authorList>
    </citation>
    <scope>NUCLEOTIDE SEQUENCE</scope>
</reference>
<dbReference type="EMBL" id="LAZR01014950">
    <property type="protein sequence ID" value="KKM15256.1"/>
    <property type="molecule type" value="Genomic_DNA"/>
</dbReference>
<accession>A0A0F9HIN2</accession>
<gene>
    <name evidence="1" type="ORF">LCGC14_1697950</name>
</gene>